<feature type="compositionally biased region" description="Polar residues" evidence="6">
    <location>
        <begin position="374"/>
        <end position="387"/>
    </location>
</feature>
<dbReference type="PANTHER" id="PTHR12191:SF37">
    <property type="entry name" value="ZINC TRANSPORTER FOI"/>
    <property type="match status" value="1"/>
</dbReference>
<dbReference type="PRINTS" id="PR00334">
    <property type="entry name" value="KININOGEN"/>
</dbReference>
<evidence type="ECO:0000256" key="2">
    <source>
        <dbReference type="ARBA" id="ARBA00006939"/>
    </source>
</evidence>
<keyword evidence="5 7" id="KW-0472">Membrane</keyword>
<proteinExistence type="inferred from homology"/>
<evidence type="ECO:0000256" key="7">
    <source>
        <dbReference type="SAM" id="Phobius"/>
    </source>
</evidence>
<dbReference type="GO" id="GO:0005385">
    <property type="term" value="F:zinc ion transmembrane transporter activity"/>
    <property type="evidence" value="ECO:0007669"/>
    <property type="project" value="TreeGrafter"/>
</dbReference>
<evidence type="ECO:0000256" key="4">
    <source>
        <dbReference type="ARBA" id="ARBA00022989"/>
    </source>
</evidence>
<dbReference type="GO" id="GO:0030003">
    <property type="term" value="P:intracellular monoatomic cation homeostasis"/>
    <property type="evidence" value="ECO:0007669"/>
    <property type="project" value="TreeGrafter"/>
</dbReference>
<dbReference type="EMBL" id="GEIB01001155">
    <property type="protein sequence ID" value="JAR86964.1"/>
    <property type="molecule type" value="Transcribed_RNA"/>
</dbReference>
<feature type="transmembrane region" description="Helical" evidence="7">
    <location>
        <begin position="519"/>
        <end position="541"/>
    </location>
</feature>
<feature type="transmembrane region" description="Helical" evidence="7">
    <location>
        <begin position="829"/>
        <end position="849"/>
    </location>
</feature>
<reference evidence="9" key="1">
    <citation type="submission" date="2016-03" db="EMBL/GenBank/DDBJ databases">
        <title>Gut transcriptome analysis on engorged females of Ornithodoros mimon (Acari: Argasidae) and phylogenetic inferences of soft ticks.</title>
        <authorList>
            <person name="Landulfo G.A."/>
            <person name="Giovanni D."/>
            <person name="Carvalho E."/>
            <person name="Junqueira-de-Azevedo I."/>
            <person name="Patane J."/>
            <person name="Mendoca R."/>
            <person name="Barros-Battesti D."/>
        </authorList>
    </citation>
    <scope>NUCLEOTIDE SEQUENCE</scope>
    <source>
        <strain evidence="9">Females</strain>
        <tissue evidence="9">Gut</tissue>
    </source>
</reference>
<protein>
    <submittedName>
        <fullName evidence="9">Zinc transporter zip12 isoform 1</fullName>
    </submittedName>
</protein>
<feature type="transmembrane region" description="Helical" evidence="7">
    <location>
        <begin position="548"/>
        <end position="573"/>
    </location>
</feature>
<feature type="compositionally biased region" description="Polar residues" evidence="6">
    <location>
        <begin position="428"/>
        <end position="437"/>
    </location>
</feature>
<sequence length="855" mass="94090">VQGQKRRIRVVHTPTSTMQWGFALAVGALLTGVVAGQTAPPKTKHAPSGNVTDLIRSLIERLQCAPTGLTDLECIECLSTSRLLKLVPSARGQNAQAPRQLFQELSVVLLYHLANLKGACNDKCSTYSECQSSLMELVLHKDENAVLLNFEKILRSVKDVYQSAYKLQCFTAESVLADVSRHKQDKSKFIEALSSTVIEHLVDGKCIEVGGAATDFLEDLFQKFGDQNSEMMSQTGLERLMKKLKLNAKNIPHGSSGHSHDHEADHSHDHGHDHDLDHEHGHDHGHAHDHAHDHGHDHGHDHSHGHDNDHSHTRDHDIDHDDDHHHLNESHASHEHQNHSHSTTPEPQPDNDHSTSDHSKSHTEHGSSDPESHGISNQPAHVTGSPNDKSDHHDQGKKHRDNVQHQHHEGHSHDHKNTGPEETDSERNNVPSGSSDTQKTRRSAPDHVVSPNDQHKHSSSAATCWTTPELIRRFSQTGNNSISRQEFLQLCPALVQQAVTDVCKHTHSKIPSMPSTAELYGYGTLSVFIITMCSLVGILLLPCMARSIYHYIMMTFIGLSIGAMAGDALLHLIPMVLGLHNHGGDGHGDHDHPHHHHHGEDEPLVDPYFYKELGLLGVIYFLFLFESISGLITGKDTDEHHVGHTHMHGTIPEELRMNKVGQKTESRHELAQYASSGSLERGAAELQSDPFLKSSKICCGMSTLATVIILGGAIHNFADGLAIGASFTSSVKDGLSTSIAVFCHELPHEFGDFVVLISTGLGYKKALFLNLMSGLTAFAGLYAGFQVGDDIGARNWILAITAGVFLYVALVDMLPELKNYRGDNPVKMFIFKNVGLIAGVAFMCVIAIYEDRLEL</sequence>
<feature type="transmembrane region" description="Helical" evidence="7">
    <location>
        <begin position="608"/>
        <end position="625"/>
    </location>
</feature>
<dbReference type="InterPro" id="IPR003689">
    <property type="entry name" value="ZIP"/>
</dbReference>
<dbReference type="AlphaFoldDB" id="A0A147B883"/>
<dbReference type="InterPro" id="IPR041137">
    <property type="entry name" value="ZIP4_N"/>
</dbReference>
<feature type="transmembrane region" description="Helical" evidence="7">
    <location>
        <begin position="797"/>
        <end position="817"/>
    </location>
</feature>
<dbReference type="GO" id="GO:0071578">
    <property type="term" value="P:zinc ion import across plasma membrane"/>
    <property type="evidence" value="ECO:0007669"/>
    <property type="project" value="TreeGrafter"/>
</dbReference>
<keyword evidence="4 7" id="KW-1133">Transmembrane helix</keyword>
<evidence type="ECO:0000256" key="1">
    <source>
        <dbReference type="ARBA" id="ARBA00004141"/>
    </source>
</evidence>
<keyword evidence="3 7" id="KW-0812">Transmembrane</keyword>
<feature type="region of interest" description="Disordered" evidence="6">
    <location>
        <begin position="249"/>
        <end position="462"/>
    </location>
</feature>
<comment type="similarity">
    <text evidence="2">Belongs to the ZIP transporter (TC 2.A.5) family.</text>
</comment>
<feature type="compositionally biased region" description="Basic and acidic residues" evidence="6">
    <location>
        <begin position="258"/>
        <end position="338"/>
    </location>
</feature>
<evidence type="ECO:0000256" key="3">
    <source>
        <dbReference type="ARBA" id="ARBA00022692"/>
    </source>
</evidence>
<evidence type="ECO:0000256" key="5">
    <source>
        <dbReference type="ARBA" id="ARBA00023136"/>
    </source>
</evidence>
<dbReference type="Pfam" id="PF18292">
    <property type="entry name" value="ZIP4_domain"/>
    <property type="match status" value="1"/>
</dbReference>
<feature type="domain" description="Zinc transporter ZIP4 N-terminal" evidence="8">
    <location>
        <begin position="54"/>
        <end position="207"/>
    </location>
</feature>
<dbReference type="InterPro" id="IPR050799">
    <property type="entry name" value="ZIP_Transporter"/>
</dbReference>
<dbReference type="Pfam" id="PF02535">
    <property type="entry name" value="Zip"/>
    <property type="match status" value="1"/>
</dbReference>
<comment type="subcellular location">
    <subcellularLocation>
        <location evidence="1">Membrane</location>
        <topology evidence="1">Multi-pass membrane protein</topology>
    </subcellularLocation>
</comment>
<dbReference type="GO" id="GO:0140410">
    <property type="term" value="F:monoatomic cation:bicarbonate symporter activity"/>
    <property type="evidence" value="ECO:0007669"/>
    <property type="project" value="TreeGrafter"/>
</dbReference>
<evidence type="ECO:0000313" key="9">
    <source>
        <dbReference type="EMBL" id="JAR86964.1"/>
    </source>
</evidence>
<accession>A0A147B883</accession>
<evidence type="ECO:0000256" key="6">
    <source>
        <dbReference type="SAM" id="MobiDB-lite"/>
    </source>
</evidence>
<evidence type="ECO:0000259" key="8">
    <source>
        <dbReference type="Pfam" id="PF18292"/>
    </source>
</evidence>
<feature type="transmembrane region" description="Helical" evidence="7">
    <location>
        <begin position="766"/>
        <end position="785"/>
    </location>
</feature>
<dbReference type="GO" id="GO:0005886">
    <property type="term" value="C:plasma membrane"/>
    <property type="evidence" value="ECO:0007669"/>
    <property type="project" value="TreeGrafter"/>
</dbReference>
<dbReference type="PANTHER" id="PTHR12191">
    <property type="entry name" value="SOLUTE CARRIER FAMILY 39"/>
    <property type="match status" value="1"/>
</dbReference>
<feature type="compositionally biased region" description="Basic and acidic residues" evidence="6">
    <location>
        <begin position="401"/>
        <end position="419"/>
    </location>
</feature>
<name>A0A147B883_9ACAR</name>
<feature type="compositionally biased region" description="Basic and acidic residues" evidence="6">
    <location>
        <begin position="350"/>
        <end position="372"/>
    </location>
</feature>
<organism evidence="9">
    <name type="scientific">Alectorobius mimon</name>
    <dbReference type="NCBI Taxonomy" id="360319"/>
    <lineage>
        <taxon>Eukaryota</taxon>
        <taxon>Metazoa</taxon>
        <taxon>Ecdysozoa</taxon>
        <taxon>Arthropoda</taxon>
        <taxon>Chelicerata</taxon>
        <taxon>Arachnida</taxon>
        <taxon>Acari</taxon>
        <taxon>Parasitiformes</taxon>
        <taxon>Ixodida</taxon>
        <taxon>Ixodoidea</taxon>
        <taxon>Argasidae</taxon>
        <taxon>Ornithodorinae</taxon>
        <taxon>Alectorobius</taxon>
    </lineage>
</organism>
<feature type="non-terminal residue" evidence="9">
    <location>
        <position position="1"/>
    </location>
</feature>
<dbReference type="InterPro" id="IPR002395">
    <property type="entry name" value="Kininogen"/>
</dbReference>